<dbReference type="OrthoDB" id="2878419at2"/>
<organism evidence="1 2">
    <name type="scientific">Paenibacillus thalictri</name>
    <dbReference type="NCBI Taxonomy" id="2527873"/>
    <lineage>
        <taxon>Bacteria</taxon>
        <taxon>Bacillati</taxon>
        <taxon>Bacillota</taxon>
        <taxon>Bacilli</taxon>
        <taxon>Bacillales</taxon>
        <taxon>Paenibacillaceae</taxon>
        <taxon>Paenibacillus</taxon>
    </lineage>
</organism>
<dbReference type="AlphaFoldDB" id="A0A4Q9DSI9"/>
<keyword evidence="2" id="KW-1185">Reference proteome</keyword>
<evidence type="ECO:0000313" key="1">
    <source>
        <dbReference type="EMBL" id="TBL79819.1"/>
    </source>
</evidence>
<dbReference type="EMBL" id="SIRE01000006">
    <property type="protein sequence ID" value="TBL79819.1"/>
    <property type="molecule type" value="Genomic_DNA"/>
</dbReference>
<dbReference type="RefSeq" id="WP_131013064.1">
    <property type="nucleotide sequence ID" value="NZ_SIRE01000006.1"/>
</dbReference>
<proteinExistence type="predicted"/>
<evidence type="ECO:0000313" key="2">
    <source>
        <dbReference type="Proteomes" id="UP000293142"/>
    </source>
</evidence>
<protein>
    <submittedName>
        <fullName evidence="1">Uncharacterized protein</fullName>
    </submittedName>
</protein>
<reference evidence="1 2" key="1">
    <citation type="submission" date="2019-02" db="EMBL/GenBank/DDBJ databases">
        <title>Paenibacillus sp. nov., isolated from surface-sterilized tissue of Thalictrum simplex L.</title>
        <authorList>
            <person name="Tuo L."/>
        </authorList>
    </citation>
    <scope>NUCLEOTIDE SEQUENCE [LARGE SCALE GENOMIC DNA]</scope>
    <source>
        <strain evidence="1 2">N2SHLJ1</strain>
    </source>
</reference>
<name>A0A4Q9DSI9_9BACL</name>
<comment type="caution">
    <text evidence="1">The sequence shown here is derived from an EMBL/GenBank/DDBJ whole genome shotgun (WGS) entry which is preliminary data.</text>
</comment>
<dbReference type="Proteomes" id="UP000293142">
    <property type="component" value="Unassembled WGS sequence"/>
</dbReference>
<accession>A0A4Q9DSI9</accession>
<gene>
    <name evidence="1" type="ORF">EYB31_09450</name>
</gene>
<sequence>MEHKTQLLVKHAVGGRTFVDSIAEGLHFEVTLQEDGGWIIAAAVPHSDKIAEVLRLRHELNVFVFEKTASRGTKKTWYYVNEGKVAYEESSGKLILRAASKLEYYPSEYSYS</sequence>